<protein>
    <submittedName>
        <fullName evidence="2">Uncharacterized protein</fullName>
    </submittedName>
</protein>
<gene>
    <name evidence="2" type="ORF">OO017_14705</name>
</gene>
<comment type="caution">
    <text evidence="2">The sequence shown here is derived from an EMBL/GenBank/DDBJ whole genome shotgun (WGS) entry which is preliminary data.</text>
</comment>
<evidence type="ECO:0000313" key="3">
    <source>
        <dbReference type="Proteomes" id="UP001207228"/>
    </source>
</evidence>
<reference evidence="2 3" key="1">
    <citation type="submission" date="2022-11" db="EMBL/GenBank/DDBJ databases">
        <title>The characterization of three novel Bacteroidetes species and genomic analysis of their roles in tidal elemental geochemical cycles.</title>
        <authorList>
            <person name="Ma K.-J."/>
        </authorList>
    </citation>
    <scope>NUCLEOTIDE SEQUENCE [LARGE SCALE GENOMIC DNA]</scope>
    <source>
        <strain evidence="2 3">M82</strain>
    </source>
</reference>
<proteinExistence type="predicted"/>
<keyword evidence="1" id="KW-0812">Transmembrane</keyword>
<dbReference type="EMBL" id="JAPFQO010000009">
    <property type="protein sequence ID" value="MCX2741207.1"/>
    <property type="molecule type" value="Genomic_DNA"/>
</dbReference>
<evidence type="ECO:0000256" key="1">
    <source>
        <dbReference type="SAM" id="Phobius"/>
    </source>
</evidence>
<accession>A0ABT3RHX1</accession>
<organism evidence="2 3">
    <name type="scientific">Pontibacter anaerobius</name>
    <dbReference type="NCBI Taxonomy" id="2993940"/>
    <lineage>
        <taxon>Bacteria</taxon>
        <taxon>Pseudomonadati</taxon>
        <taxon>Bacteroidota</taxon>
        <taxon>Cytophagia</taxon>
        <taxon>Cytophagales</taxon>
        <taxon>Hymenobacteraceae</taxon>
        <taxon>Pontibacter</taxon>
    </lineage>
</organism>
<name>A0ABT3RHX1_9BACT</name>
<dbReference type="RefSeq" id="WP_266053326.1">
    <property type="nucleotide sequence ID" value="NZ_JAPFQO010000009.1"/>
</dbReference>
<dbReference type="Proteomes" id="UP001207228">
    <property type="component" value="Unassembled WGS sequence"/>
</dbReference>
<keyword evidence="3" id="KW-1185">Reference proteome</keyword>
<keyword evidence="1" id="KW-0472">Membrane</keyword>
<evidence type="ECO:0000313" key="2">
    <source>
        <dbReference type="EMBL" id="MCX2741207.1"/>
    </source>
</evidence>
<keyword evidence="1" id="KW-1133">Transmembrane helix</keyword>
<sequence>MKDCCRTEGTEPRQPNKNWLKWLIYAAVVLALAFVALQQVNH</sequence>
<feature type="transmembrane region" description="Helical" evidence="1">
    <location>
        <begin position="19"/>
        <end position="37"/>
    </location>
</feature>